<gene>
    <name evidence="3" type="ORF">JY500_10995</name>
</gene>
<dbReference type="InterPro" id="IPR014710">
    <property type="entry name" value="RmlC-like_jellyroll"/>
</dbReference>
<keyword evidence="1" id="KW-0479">Metal-binding</keyword>
<evidence type="ECO:0000259" key="2">
    <source>
        <dbReference type="Pfam" id="PF07883"/>
    </source>
</evidence>
<dbReference type="PANTHER" id="PTHR35848">
    <property type="entry name" value="OXALATE-BINDING PROTEIN"/>
    <property type="match status" value="1"/>
</dbReference>
<reference evidence="3 4" key="1">
    <citation type="submission" date="2021-02" db="EMBL/GenBank/DDBJ databases">
        <title>Niveibacterium changnyeongensis HC41.</title>
        <authorList>
            <person name="Kang M."/>
        </authorList>
    </citation>
    <scope>NUCLEOTIDE SEQUENCE [LARGE SCALE GENOMIC DNA]</scope>
    <source>
        <strain evidence="3 4">HC41</strain>
    </source>
</reference>
<evidence type="ECO:0000313" key="3">
    <source>
        <dbReference type="EMBL" id="QSI75059.1"/>
    </source>
</evidence>
<name>A0ABX7M191_9RHOO</name>
<dbReference type="PANTHER" id="PTHR35848:SF6">
    <property type="entry name" value="CUPIN TYPE-2 DOMAIN-CONTAINING PROTEIN"/>
    <property type="match status" value="1"/>
</dbReference>
<dbReference type="SUPFAM" id="SSF51182">
    <property type="entry name" value="RmlC-like cupins"/>
    <property type="match status" value="1"/>
</dbReference>
<keyword evidence="4" id="KW-1185">Reference proteome</keyword>
<organism evidence="3 4">
    <name type="scientific">Niveibacterium microcysteis</name>
    <dbReference type="NCBI Taxonomy" id="2811415"/>
    <lineage>
        <taxon>Bacteria</taxon>
        <taxon>Pseudomonadati</taxon>
        <taxon>Pseudomonadota</taxon>
        <taxon>Betaproteobacteria</taxon>
        <taxon>Rhodocyclales</taxon>
        <taxon>Rhodocyclaceae</taxon>
        <taxon>Niveibacterium</taxon>
    </lineage>
</organism>
<feature type="domain" description="Cupin type-2" evidence="2">
    <location>
        <begin position="51"/>
        <end position="122"/>
    </location>
</feature>
<dbReference type="InterPro" id="IPR011051">
    <property type="entry name" value="RmlC_Cupin_sf"/>
</dbReference>
<dbReference type="CDD" id="cd02224">
    <property type="entry name" value="cupin_SPO2919-like"/>
    <property type="match status" value="1"/>
</dbReference>
<protein>
    <submittedName>
        <fullName evidence="3">Cupin domain-containing protein</fullName>
    </submittedName>
</protein>
<evidence type="ECO:0000313" key="4">
    <source>
        <dbReference type="Proteomes" id="UP000663570"/>
    </source>
</evidence>
<evidence type="ECO:0000256" key="1">
    <source>
        <dbReference type="ARBA" id="ARBA00022723"/>
    </source>
</evidence>
<dbReference type="InterPro" id="IPR051610">
    <property type="entry name" value="GPI/OXD"/>
</dbReference>
<dbReference type="EMBL" id="CP071060">
    <property type="protein sequence ID" value="QSI75059.1"/>
    <property type="molecule type" value="Genomic_DNA"/>
</dbReference>
<dbReference type="Proteomes" id="UP000663570">
    <property type="component" value="Chromosome"/>
</dbReference>
<proteinExistence type="predicted"/>
<dbReference type="Pfam" id="PF07883">
    <property type="entry name" value="Cupin_2"/>
    <property type="match status" value="1"/>
</dbReference>
<dbReference type="InterPro" id="IPR013096">
    <property type="entry name" value="Cupin_2"/>
</dbReference>
<dbReference type="Gene3D" id="2.60.120.10">
    <property type="entry name" value="Jelly Rolls"/>
    <property type="match status" value="1"/>
</dbReference>
<sequence length="172" mass="18599">MTKPIINIADIEFEPRPAVFAPTGAAADKFDARMAYISPRIGAQKLGYNITAVPPGKRAFPFHNHRANEEMFFVLQGSGEVRIGANTYAIRTGDVIACPPGGNEAAHQITNTGTEELRYLAVSTKLSPEIAEYPDSGKFGVLAELPPSADGKPQRFVYVGRAGDSLNYWDGE</sequence>
<accession>A0ABX7M191</accession>
<dbReference type="RefSeq" id="WP_206252282.1">
    <property type="nucleotide sequence ID" value="NZ_CP071060.1"/>
</dbReference>